<accession>A0AAV5IUJ8</accession>
<name>A0AAV5IUJ8_9ROSI</name>
<protein>
    <submittedName>
        <fullName evidence="1">Uncharacterized protein</fullName>
    </submittedName>
</protein>
<organism evidence="1 2">
    <name type="scientific">Rubroshorea leprosula</name>
    <dbReference type="NCBI Taxonomy" id="152421"/>
    <lineage>
        <taxon>Eukaryota</taxon>
        <taxon>Viridiplantae</taxon>
        <taxon>Streptophyta</taxon>
        <taxon>Embryophyta</taxon>
        <taxon>Tracheophyta</taxon>
        <taxon>Spermatophyta</taxon>
        <taxon>Magnoliopsida</taxon>
        <taxon>eudicotyledons</taxon>
        <taxon>Gunneridae</taxon>
        <taxon>Pentapetalae</taxon>
        <taxon>rosids</taxon>
        <taxon>malvids</taxon>
        <taxon>Malvales</taxon>
        <taxon>Dipterocarpaceae</taxon>
        <taxon>Rubroshorea</taxon>
    </lineage>
</organism>
<gene>
    <name evidence="1" type="ORF">SLEP1_g17486</name>
</gene>
<sequence length="63" mass="7322">MFEQLIENPNFNIALILIAEALHDADYIKAHGKGKFTCFTTFVTPQNPNPRRDRRRALVRRVP</sequence>
<comment type="caution">
    <text evidence="1">The sequence shown here is derived from an EMBL/GenBank/DDBJ whole genome shotgun (WGS) entry which is preliminary data.</text>
</comment>
<keyword evidence="2" id="KW-1185">Reference proteome</keyword>
<evidence type="ECO:0000313" key="2">
    <source>
        <dbReference type="Proteomes" id="UP001054252"/>
    </source>
</evidence>
<dbReference type="Proteomes" id="UP001054252">
    <property type="component" value="Unassembled WGS sequence"/>
</dbReference>
<reference evidence="1 2" key="1">
    <citation type="journal article" date="2021" name="Commun. Biol.">
        <title>The genome of Shorea leprosula (Dipterocarpaceae) highlights the ecological relevance of drought in aseasonal tropical rainforests.</title>
        <authorList>
            <person name="Ng K.K.S."/>
            <person name="Kobayashi M.J."/>
            <person name="Fawcett J.A."/>
            <person name="Hatakeyama M."/>
            <person name="Paape T."/>
            <person name="Ng C.H."/>
            <person name="Ang C.C."/>
            <person name="Tnah L.H."/>
            <person name="Lee C.T."/>
            <person name="Nishiyama T."/>
            <person name="Sese J."/>
            <person name="O'Brien M.J."/>
            <person name="Copetti D."/>
            <person name="Mohd Noor M.I."/>
            <person name="Ong R.C."/>
            <person name="Putra M."/>
            <person name="Sireger I.Z."/>
            <person name="Indrioko S."/>
            <person name="Kosugi Y."/>
            <person name="Izuno A."/>
            <person name="Isagi Y."/>
            <person name="Lee S.L."/>
            <person name="Shimizu K.K."/>
        </authorList>
    </citation>
    <scope>NUCLEOTIDE SEQUENCE [LARGE SCALE GENOMIC DNA]</scope>
    <source>
        <strain evidence="1">214</strain>
    </source>
</reference>
<dbReference type="EMBL" id="BPVZ01000023">
    <property type="protein sequence ID" value="GKV05481.1"/>
    <property type="molecule type" value="Genomic_DNA"/>
</dbReference>
<evidence type="ECO:0000313" key="1">
    <source>
        <dbReference type="EMBL" id="GKV05481.1"/>
    </source>
</evidence>
<dbReference type="AlphaFoldDB" id="A0AAV5IUJ8"/>
<proteinExistence type="predicted"/>